<protein>
    <submittedName>
        <fullName evidence="1">DUF1822 family protein</fullName>
    </submittedName>
</protein>
<dbReference type="OrthoDB" id="512705at2"/>
<dbReference type="RefSeq" id="WP_038088891.1">
    <property type="nucleotide sequence ID" value="NZ_JHEG04000001.1"/>
</dbReference>
<evidence type="ECO:0000313" key="2">
    <source>
        <dbReference type="EMBL" id="KIE09258.1"/>
    </source>
</evidence>
<keyword evidence="3" id="KW-1185">Reference proteome</keyword>
<dbReference type="InterPro" id="IPR014951">
    <property type="entry name" value="DUF1822"/>
</dbReference>
<dbReference type="Pfam" id="PF08852">
    <property type="entry name" value="DUF1822"/>
    <property type="match status" value="1"/>
</dbReference>
<accession>A0A0C1R098</accession>
<dbReference type="EMBL" id="JHEG02000058">
    <property type="protein sequence ID" value="KIE09258.1"/>
    <property type="molecule type" value="Genomic_DNA"/>
</dbReference>
<dbReference type="AlphaFoldDB" id="A0A0C1R098"/>
<organism evidence="2">
    <name type="scientific">Tolypothrix bouteillei VB521301</name>
    <dbReference type="NCBI Taxonomy" id="1479485"/>
    <lineage>
        <taxon>Bacteria</taxon>
        <taxon>Bacillati</taxon>
        <taxon>Cyanobacteriota</taxon>
        <taxon>Cyanophyceae</taxon>
        <taxon>Nostocales</taxon>
        <taxon>Tolypothrichaceae</taxon>
        <taxon>Tolypothrix</taxon>
    </lineage>
</organism>
<comment type="caution">
    <text evidence="2">The sequence shown here is derived from an EMBL/GenBank/DDBJ whole genome shotgun (WGS) entry which is preliminary data.</text>
</comment>
<dbReference type="STRING" id="1479485.DA73_0233260"/>
<dbReference type="Proteomes" id="UP000029738">
    <property type="component" value="Unassembled WGS sequence"/>
</dbReference>
<name>A0A0C1R098_9CYAN</name>
<reference evidence="2" key="1">
    <citation type="journal article" date="2015" name="Genome Announc.">
        <title>Draft Genome Sequence of Tolypothrix boutellei Strain VB521301.</title>
        <authorList>
            <person name="Chandrababunaidu M.M."/>
            <person name="Singh D."/>
            <person name="Sen D."/>
            <person name="Bhan S."/>
            <person name="Das S."/>
            <person name="Gupta A."/>
            <person name="Adhikary S.P."/>
            <person name="Tripathy S."/>
        </authorList>
    </citation>
    <scope>NUCLEOTIDE SEQUENCE</scope>
    <source>
        <strain evidence="2">VB521301</strain>
    </source>
</reference>
<proteinExistence type="predicted"/>
<reference evidence="1" key="2">
    <citation type="submission" date="2019-11" db="EMBL/GenBank/DDBJ databases">
        <title>Improved Assembly of Tolypothrix boutellei genome.</title>
        <authorList>
            <person name="Sarangi A.N."/>
            <person name="Mukherjee M."/>
            <person name="Ghosh S."/>
            <person name="Singh D."/>
            <person name="Das A."/>
            <person name="Kant S."/>
            <person name="Prusty A."/>
            <person name="Tripathy S."/>
        </authorList>
    </citation>
    <scope>NUCLEOTIDE SEQUENCE</scope>
    <source>
        <strain evidence="1">VB521301</strain>
    </source>
</reference>
<dbReference type="EMBL" id="JHEG04000001">
    <property type="protein sequence ID" value="KAF3885002.1"/>
    <property type="molecule type" value="Genomic_DNA"/>
</dbReference>
<evidence type="ECO:0000313" key="3">
    <source>
        <dbReference type="Proteomes" id="UP000029738"/>
    </source>
</evidence>
<gene>
    <name evidence="2" type="ORF">DA73_0233260</name>
    <name evidence="1" type="ORF">DA73_0400005655</name>
</gene>
<evidence type="ECO:0000313" key="1">
    <source>
        <dbReference type="EMBL" id="KAF3885002.1"/>
    </source>
</evidence>
<sequence length="311" mass="35081">MTSVELEPIGVPLGKDAHRWAEMFASEQATPQKGKQVYLNTLAVCAVHSYLKWLMVETDLTSGDSWEPGLRAIFNVADLVVPNVGTLECRPVLPGEIAFELPMEVTENRIGYVAVQFSDRLDSVQLLGFARATTADESLETVQLSQLQPLEALIETIFPVHSNEVVSSRMKSEQFFVNLRQWFEGIFNQDWQPAELALAGNFRHMTPATNFVSRVKEIYLVDRPLRLVVQVTPQETDSVDIRLRLYPGKNGNYLPENLQLVLFDEVGSACMEAQSKKTDSWMELEFSCQQNEMFSVKVVLEGTSLTEKFIV</sequence>